<dbReference type="VEuPathDB" id="ToxoDB:ENH_00070300"/>
<dbReference type="OrthoDB" id="10533451at2759"/>
<gene>
    <name evidence="2" type="ORF">ENH_00070300</name>
</gene>
<dbReference type="EMBL" id="HG722961">
    <property type="protein sequence ID" value="CDJ64499.1"/>
    <property type="molecule type" value="Genomic_DNA"/>
</dbReference>
<evidence type="ECO:0000256" key="1">
    <source>
        <dbReference type="SAM" id="MobiDB-lite"/>
    </source>
</evidence>
<organism evidence="2 3">
    <name type="scientific">Eimeria necatrix</name>
    <dbReference type="NCBI Taxonomy" id="51315"/>
    <lineage>
        <taxon>Eukaryota</taxon>
        <taxon>Sar</taxon>
        <taxon>Alveolata</taxon>
        <taxon>Apicomplexa</taxon>
        <taxon>Conoidasida</taxon>
        <taxon>Coccidia</taxon>
        <taxon>Eucoccidiorida</taxon>
        <taxon>Eimeriorina</taxon>
        <taxon>Eimeriidae</taxon>
        <taxon>Eimeria</taxon>
    </lineage>
</organism>
<proteinExistence type="predicted"/>
<feature type="compositionally biased region" description="Polar residues" evidence="1">
    <location>
        <begin position="235"/>
        <end position="245"/>
    </location>
</feature>
<reference evidence="2" key="2">
    <citation type="submission" date="2013-10" db="EMBL/GenBank/DDBJ databases">
        <authorList>
            <person name="Aslett M."/>
        </authorList>
    </citation>
    <scope>NUCLEOTIDE SEQUENCE [LARGE SCALE GENOMIC DNA]</scope>
    <source>
        <strain evidence="2">Houghton</strain>
    </source>
</reference>
<name>U6MPS8_9EIME</name>
<feature type="compositionally biased region" description="Pro residues" evidence="1">
    <location>
        <begin position="269"/>
        <end position="280"/>
    </location>
</feature>
<feature type="region of interest" description="Disordered" evidence="1">
    <location>
        <begin position="86"/>
        <end position="283"/>
    </location>
</feature>
<evidence type="ECO:0000313" key="2">
    <source>
        <dbReference type="EMBL" id="CDJ64499.1"/>
    </source>
</evidence>
<reference evidence="2" key="1">
    <citation type="submission" date="2013-10" db="EMBL/GenBank/DDBJ databases">
        <title>Genomic analysis of the causative agents of coccidiosis in chickens.</title>
        <authorList>
            <person name="Reid A.J."/>
            <person name="Blake D."/>
            <person name="Billington K."/>
            <person name="Browne H."/>
            <person name="Dunn M."/>
            <person name="Hung S."/>
            <person name="Kawahara F."/>
            <person name="Miranda-Saavedra D."/>
            <person name="Mourier T."/>
            <person name="Nagra H."/>
            <person name="Otto T.D."/>
            <person name="Rawlings N."/>
            <person name="Sanchez A."/>
            <person name="Sanders M."/>
            <person name="Subramaniam C."/>
            <person name="Tay Y."/>
            <person name="Dear P."/>
            <person name="Doerig C."/>
            <person name="Gruber A."/>
            <person name="Parkinson J."/>
            <person name="Shirley M."/>
            <person name="Wan K.L."/>
            <person name="Berriman M."/>
            <person name="Tomley F."/>
            <person name="Pain A."/>
        </authorList>
    </citation>
    <scope>NUCLEOTIDE SEQUENCE [LARGE SCALE GENOMIC DNA]</scope>
    <source>
        <strain evidence="2">Houghton</strain>
    </source>
</reference>
<dbReference type="RefSeq" id="XP_013432966.1">
    <property type="nucleotide sequence ID" value="XM_013577512.1"/>
</dbReference>
<evidence type="ECO:0000313" key="3">
    <source>
        <dbReference type="Proteomes" id="UP000030754"/>
    </source>
</evidence>
<sequence length="380" mass="38497">MGIVPGDLDMLKLMYPNFAAAAAGDPPQRGAPVAAFDAFCFDRKTLLLPPPYSCCCSSSSSSSSCCCCCWDRIPVRKLSNTYRETHDFQERGGPPEEGTAGLGAPQKKYRDPTALFYTVPSADQPYPSGAPGGPPGAPWGPPGASRGPAGAPWGTPGASWGPPGGPSGPPTEMPNGRPPAPVPPYLVDSSEGWGPPPTSTLGAPTGAPTGALKGAPTGAPMGAPVKAPQRVRFAESSSSAGTYGENSWGAPSGGPTVGAPSAAPWGAPWGPPPAGGPPLRPSLKPRRITAPFVCRAHNGRHLHLIDLDAFEDSSLCVGRGAPLGGPQGAPLGAPLGGPPGAPRGRGYLRGVHLPGCSSTPLRLRRCGWNEAEIVAEAAAP</sequence>
<dbReference type="GeneID" id="25477163"/>
<dbReference type="AlphaFoldDB" id="U6MPS8"/>
<feature type="compositionally biased region" description="Low complexity" evidence="1">
    <location>
        <begin position="142"/>
        <end position="161"/>
    </location>
</feature>
<dbReference type="Proteomes" id="UP000030754">
    <property type="component" value="Unassembled WGS sequence"/>
</dbReference>
<feature type="compositionally biased region" description="Pro residues" evidence="1">
    <location>
        <begin position="132"/>
        <end position="141"/>
    </location>
</feature>
<accession>U6MPS8</accession>
<feature type="compositionally biased region" description="Low complexity" evidence="1">
    <location>
        <begin position="258"/>
        <end position="268"/>
    </location>
</feature>
<keyword evidence="3" id="KW-1185">Reference proteome</keyword>
<protein>
    <submittedName>
        <fullName evidence="2">Uncharacterized protein</fullName>
    </submittedName>
</protein>
<feature type="compositionally biased region" description="Pro residues" evidence="1">
    <location>
        <begin position="163"/>
        <end position="184"/>
    </location>
</feature>